<dbReference type="InterPro" id="IPR001163">
    <property type="entry name" value="Sm_dom_euk/arc"/>
</dbReference>
<organism evidence="13 14">
    <name type="scientific">Dekkera bruxellensis</name>
    <name type="common">Brettanomyces custersii</name>
    <dbReference type="NCBI Taxonomy" id="5007"/>
    <lineage>
        <taxon>Eukaryota</taxon>
        <taxon>Fungi</taxon>
        <taxon>Dikarya</taxon>
        <taxon>Ascomycota</taxon>
        <taxon>Saccharomycotina</taxon>
        <taxon>Pichiomycetes</taxon>
        <taxon>Pichiales</taxon>
        <taxon>Pichiaceae</taxon>
        <taxon>Brettanomyces</taxon>
    </lineage>
</organism>
<dbReference type="PANTHER" id="PTHR11193">
    <property type="entry name" value="SMALL NUCLEAR RIBONUCLEOPROTEIN E"/>
    <property type="match status" value="1"/>
</dbReference>
<dbReference type="GO" id="GO:0005687">
    <property type="term" value="C:U4 snRNP"/>
    <property type="evidence" value="ECO:0007669"/>
    <property type="project" value="UniProtKB-UniRule"/>
</dbReference>
<evidence type="ECO:0000256" key="11">
    <source>
        <dbReference type="RuleBase" id="RU365053"/>
    </source>
</evidence>
<dbReference type="GO" id="GO:0005737">
    <property type="term" value="C:cytoplasm"/>
    <property type="evidence" value="ECO:0007669"/>
    <property type="project" value="UniProtKB-SubCell"/>
</dbReference>
<accession>A0A8H6BJG6</accession>
<feature type="domain" description="Sm" evidence="12">
    <location>
        <begin position="6"/>
        <end position="80"/>
    </location>
</feature>
<comment type="similarity">
    <text evidence="3 11">Belongs to the snRNP Sm proteins family.</text>
</comment>
<dbReference type="GO" id="GO:0003723">
    <property type="term" value="F:RNA binding"/>
    <property type="evidence" value="ECO:0007669"/>
    <property type="project" value="UniProtKB-KW"/>
</dbReference>
<evidence type="ECO:0000256" key="1">
    <source>
        <dbReference type="ARBA" id="ARBA00004123"/>
    </source>
</evidence>
<dbReference type="GO" id="GO:0005682">
    <property type="term" value="C:U5 snRNP"/>
    <property type="evidence" value="ECO:0007669"/>
    <property type="project" value="UniProtKB-UniRule"/>
</dbReference>
<keyword evidence="5 11" id="KW-0507">mRNA processing</keyword>
<keyword evidence="7 11" id="KW-0694">RNA-binding</keyword>
<proteinExistence type="inferred from homology"/>
<dbReference type="GO" id="GO:0005686">
    <property type="term" value="C:U2 snRNP"/>
    <property type="evidence" value="ECO:0007669"/>
    <property type="project" value="UniProtKB-UniRule"/>
</dbReference>
<evidence type="ECO:0000256" key="7">
    <source>
        <dbReference type="ARBA" id="ARBA00022884"/>
    </source>
</evidence>
<keyword evidence="6 11" id="KW-0747">Spliceosome</keyword>
<evidence type="ECO:0000256" key="3">
    <source>
        <dbReference type="ARBA" id="ARBA00006850"/>
    </source>
</evidence>
<gene>
    <name evidence="13" type="ORF">HII12_001708</name>
</gene>
<comment type="function">
    <text evidence="11">Involved in pre-mRNA splicing. Binds and is required for the stability of snRNA U1, U2, U4 and U5 which contain a highly conserved structural motif called the Sm binding site. Involved in cap modification.</text>
</comment>
<evidence type="ECO:0000256" key="2">
    <source>
        <dbReference type="ARBA" id="ARBA00004496"/>
    </source>
</evidence>
<evidence type="ECO:0000256" key="4">
    <source>
        <dbReference type="ARBA" id="ARBA00022490"/>
    </source>
</evidence>
<dbReference type="GO" id="GO:0000387">
    <property type="term" value="P:spliceosomal snRNP assembly"/>
    <property type="evidence" value="ECO:0007669"/>
    <property type="project" value="UniProtKB-UniRule"/>
</dbReference>
<dbReference type="Pfam" id="PF01423">
    <property type="entry name" value="LSM"/>
    <property type="match status" value="1"/>
</dbReference>
<dbReference type="SMART" id="SM00651">
    <property type="entry name" value="Sm"/>
    <property type="match status" value="1"/>
</dbReference>
<dbReference type="CDD" id="cd01718">
    <property type="entry name" value="Sm_E"/>
    <property type="match status" value="1"/>
</dbReference>
<dbReference type="GO" id="GO:0005681">
    <property type="term" value="C:spliceosomal complex"/>
    <property type="evidence" value="ECO:0007669"/>
    <property type="project" value="UniProtKB-KW"/>
</dbReference>
<dbReference type="InterPro" id="IPR047575">
    <property type="entry name" value="Sm"/>
</dbReference>
<keyword evidence="9 11" id="KW-0539">Nucleus</keyword>
<dbReference type="SUPFAM" id="SSF50182">
    <property type="entry name" value="Sm-like ribonucleoproteins"/>
    <property type="match status" value="1"/>
</dbReference>
<dbReference type="InterPro" id="IPR027078">
    <property type="entry name" value="snRNP-E"/>
</dbReference>
<sequence length="80" mass="9290">MSEKRQHKIFKYLQQQSRVTIWLYEQVNVRLTGVLKGFDEFMNVVLDDAVEISQGKSAKQRKLGTVLLKGDNITLISYED</sequence>
<evidence type="ECO:0000313" key="13">
    <source>
        <dbReference type="EMBL" id="KAF6012993.1"/>
    </source>
</evidence>
<evidence type="ECO:0000259" key="12">
    <source>
        <dbReference type="PROSITE" id="PS52002"/>
    </source>
</evidence>
<dbReference type="Proteomes" id="UP000568158">
    <property type="component" value="Unassembled WGS sequence"/>
</dbReference>
<dbReference type="AlphaFoldDB" id="A0A8H6BJG6"/>
<evidence type="ECO:0000256" key="5">
    <source>
        <dbReference type="ARBA" id="ARBA00022664"/>
    </source>
</evidence>
<comment type="subcellular location">
    <subcellularLocation>
        <location evidence="2">Cytoplasm</location>
    </subcellularLocation>
    <subcellularLocation>
        <location evidence="1 11">Nucleus</location>
    </subcellularLocation>
</comment>
<name>A0A8H6BJG6_DEKBR</name>
<keyword evidence="4" id="KW-0963">Cytoplasm</keyword>
<dbReference type="InterPro" id="IPR010920">
    <property type="entry name" value="LSM_dom_sf"/>
</dbReference>
<dbReference type="EMBL" id="JABCYN010000022">
    <property type="protein sequence ID" value="KAF6012993.1"/>
    <property type="molecule type" value="Genomic_DNA"/>
</dbReference>
<protein>
    <recommendedName>
        <fullName evidence="11">Small nuclear ribonucleoprotein E</fullName>
        <shortName evidence="11">snRNP-E</shortName>
    </recommendedName>
    <alternativeName>
        <fullName evidence="11">Sm protein E</fullName>
    </alternativeName>
</protein>
<evidence type="ECO:0000256" key="8">
    <source>
        <dbReference type="ARBA" id="ARBA00023187"/>
    </source>
</evidence>
<evidence type="ECO:0000256" key="9">
    <source>
        <dbReference type="ARBA" id="ARBA00023242"/>
    </source>
</evidence>
<evidence type="ECO:0000256" key="6">
    <source>
        <dbReference type="ARBA" id="ARBA00022728"/>
    </source>
</evidence>
<evidence type="ECO:0000313" key="14">
    <source>
        <dbReference type="Proteomes" id="UP000568158"/>
    </source>
</evidence>
<comment type="caution">
    <text evidence="13">The sequence shown here is derived from an EMBL/GenBank/DDBJ whole genome shotgun (WGS) entry which is preliminary data.</text>
</comment>
<keyword evidence="8 11" id="KW-0508">mRNA splicing</keyword>
<keyword evidence="10 11" id="KW-0687">Ribonucleoprotein</keyword>
<dbReference type="GO" id="GO:0046540">
    <property type="term" value="C:U4/U6 x U5 tri-snRNP complex"/>
    <property type="evidence" value="ECO:0007669"/>
    <property type="project" value="UniProtKB-UniRule"/>
</dbReference>
<reference evidence="13 14" key="1">
    <citation type="journal article" date="2020" name="Appl. Microbiol. Biotechnol.">
        <title>Targeted gene deletion in Brettanomyces bruxellensis with an expression-free CRISPR-Cas9 system.</title>
        <authorList>
            <person name="Varela C."/>
            <person name="Bartel C."/>
            <person name="Onetto C."/>
            <person name="Borneman A."/>
        </authorList>
    </citation>
    <scope>NUCLEOTIDE SEQUENCE [LARGE SCALE GENOMIC DNA]</scope>
    <source>
        <strain evidence="13 14">AWRI1613</strain>
    </source>
</reference>
<evidence type="ECO:0000256" key="10">
    <source>
        <dbReference type="ARBA" id="ARBA00023274"/>
    </source>
</evidence>
<dbReference type="PROSITE" id="PS52002">
    <property type="entry name" value="SM"/>
    <property type="match status" value="1"/>
</dbReference>
<dbReference type="Gene3D" id="2.30.30.100">
    <property type="match status" value="1"/>
</dbReference>
<dbReference type="GO" id="GO:0005685">
    <property type="term" value="C:U1 snRNP"/>
    <property type="evidence" value="ECO:0007669"/>
    <property type="project" value="UniProtKB-UniRule"/>
</dbReference>